<dbReference type="EMBL" id="JAUSVB010000003">
    <property type="protein sequence ID" value="MDQ0374174.1"/>
    <property type="molecule type" value="Genomic_DNA"/>
</dbReference>
<keyword evidence="2" id="KW-1133">Transmembrane helix</keyword>
<dbReference type="Pfam" id="PF20341">
    <property type="entry name" value="DUF6636"/>
    <property type="match status" value="1"/>
</dbReference>
<evidence type="ECO:0000313" key="4">
    <source>
        <dbReference type="Proteomes" id="UP001239626"/>
    </source>
</evidence>
<sequence>MTSARTIRLFVIVDAVLVVLLLILAIVFVSGDGGGEDGTADATTGASASSTPSSSASATSTEPVAFALPSGNIACTMSVDGVTCTIASYTYAPPVVAGCTEVTGHVIVLNTDGVAFDCVSGPPPAVAGDDVPVLEYGLTTSVGDYTCRSATDGVQCTDGSGTGFQLARATWSELPA</sequence>
<feature type="transmembrane region" description="Helical" evidence="2">
    <location>
        <begin position="7"/>
        <end position="29"/>
    </location>
</feature>
<evidence type="ECO:0000256" key="2">
    <source>
        <dbReference type="SAM" id="Phobius"/>
    </source>
</evidence>
<name>A0ABU0EFW6_9CELL</name>
<gene>
    <name evidence="3" type="ORF">J2X26_002495</name>
</gene>
<protein>
    <recommendedName>
        <fullName evidence="5">Ig-like domain-containing protein</fullName>
    </recommendedName>
</protein>
<dbReference type="Proteomes" id="UP001239626">
    <property type="component" value="Unassembled WGS sequence"/>
</dbReference>
<keyword evidence="4" id="KW-1185">Reference proteome</keyword>
<reference evidence="3 4" key="1">
    <citation type="submission" date="2023-07" db="EMBL/GenBank/DDBJ databases">
        <title>Sorghum-associated microbial communities from plants grown in Nebraska, USA.</title>
        <authorList>
            <person name="Schachtman D."/>
        </authorList>
    </citation>
    <scope>NUCLEOTIDE SEQUENCE [LARGE SCALE GENOMIC DNA]</scope>
    <source>
        <strain evidence="3 4">BE332</strain>
    </source>
</reference>
<keyword evidence="2" id="KW-0812">Transmembrane</keyword>
<feature type="region of interest" description="Disordered" evidence="1">
    <location>
        <begin position="39"/>
        <end position="58"/>
    </location>
</feature>
<proteinExistence type="predicted"/>
<feature type="compositionally biased region" description="Low complexity" evidence="1">
    <location>
        <begin position="40"/>
        <end position="58"/>
    </location>
</feature>
<dbReference type="InterPro" id="IPR046576">
    <property type="entry name" value="DUF6636"/>
</dbReference>
<comment type="caution">
    <text evidence="3">The sequence shown here is derived from an EMBL/GenBank/DDBJ whole genome shotgun (WGS) entry which is preliminary data.</text>
</comment>
<evidence type="ECO:0000313" key="3">
    <source>
        <dbReference type="EMBL" id="MDQ0374174.1"/>
    </source>
</evidence>
<evidence type="ECO:0008006" key="5">
    <source>
        <dbReference type="Google" id="ProtNLM"/>
    </source>
</evidence>
<dbReference type="RefSeq" id="WP_307492689.1">
    <property type="nucleotide sequence ID" value="NZ_JAUSVB010000003.1"/>
</dbReference>
<accession>A0ABU0EFW6</accession>
<evidence type="ECO:0000256" key="1">
    <source>
        <dbReference type="SAM" id="MobiDB-lite"/>
    </source>
</evidence>
<keyword evidence="2" id="KW-0472">Membrane</keyword>
<organism evidence="3 4">
    <name type="scientific">Cellulomonas humilata</name>
    <dbReference type="NCBI Taxonomy" id="144055"/>
    <lineage>
        <taxon>Bacteria</taxon>
        <taxon>Bacillati</taxon>
        <taxon>Actinomycetota</taxon>
        <taxon>Actinomycetes</taxon>
        <taxon>Micrococcales</taxon>
        <taxon>Cellulomonadaceae</taxon>
        <taxon>Cellulomonas</taxon>
    </lineage>
</organism>